<evidence type="ECO:0000313" key="2">
    <source>
        <dbReference type="EMBL" id="TPP67691.1"/>
    </source>
</evidence>
<reference evidence="2 3" key="1">
    <citation type="submission" date="2019-04" db="EMBL/GenBank/DDBJ databases">
        <title>Annotation for the trematode Fasciola gigantica.</title>
        <authorList>
            <person name="Choi Y.-J."/>
        </authorList>
    </citation>
    <scope>NUCLEOTIDE SEQUENCE [LARGE SCALE GENOMIC DNA]</scope>
    <source>
        <strain evidence="2">Uganda_cow_1</strain>
    </source>
</reference>
<sequence>MPQTCAAATISVRAVPSQTVVQATGTTPGSAIQFTAVPAPTETVAASTGNTAVASTQVSTTTTASTTPAPIQYVHQPRGGARSADQPFQIPWLPQFFRTSSTYVILCSQTRALLTDANRNTIPVVQVVSQAGGLKLPIVQDTFLTRTQRPAVLAANSVGAVSAGVDEQVHNTQPQTSIFNAADCAIKEENDGRQQETMPSQRDMVGAVNFESSAVLALVAVTSDVVAEAATKSSVLGVLPAHSGELCYSSHSDYSSDLSENNRLDTDRQPFGFNSVVNAEGSE</sequence>
<comment type="caution">
    <text evidence="2">The sequence shown here is derived from an EMBL/GenBank/DDBJ whole genome shotgun (WGS) entry which is preliminary data.</text>
</comment>
<dbReference type="Proteomes" id="UP000316759">
    <property type="component" value="Unassembled WGS sequence"/>
</dbReference>
<proteinExistence type="predicted"/>
<evidence type="ECO:0000313" key="3">
    <source>
        <dbReference type="Proteomes" id="UP000316759"/>
    </source>
</evidence>
<dbReference type="EMBL" id="SUNJ01000402">
    <property type="protein sequence ID" value="TPP67691.1"/>
    <property type="molecule type" value="Genomic_DNA"/>
</dbReference>
<keyword evidence="3" id="KW-1185">Reference proteome</keyword>
<dbReference type="AlphaFoldDB" id="A0A504Z5L0"/>
<gene>
    <name evidence="2" type="ORF">FGIG_08090</name>
</gene>
<organism evidence="2 3">
    <name type="scientific">Fasciola gigantica</name>
    <name type="common">Giant liver fluke</name>
    <dbReference type="NCBI Taxonomy" id="46835"/>
    <lineage>
        <taxon>Eukaryota</taxon>
        <taxon>Metazoa</taxon>
        <taxon>Spiralia</taxon>
        <taxon>Lophotrochozoa</taxon>
        <taxon>Platyhelminthes</taxon>
        <taxon>Trematoda</taxon>
        <taxon>Digenea</taxon>
        <taxon>Plagiorchiida</taxon>
        <taxon>Echinostomata</taxon>
        <taxon>Echinostomatoidea</taxon>
        <taxon>Fasciolidae</taxon>
        <taxon>Fasciola</taxon>
    </lineage>
</organism>
<name>A0A504Z5L0_FASGI</name>
<accession>A0A504Z5L0</accession>
<protein>
    <submittedName>
        <fullName evidence="2">Uncharacterized protein</fullName>
    </submittedName>
</protein>
<evidence type="ECO:0000256" key="1">
    <source>
        <dbReference type="SAM" id="MobiDB-lite"/>
    </source>
</evidence>
<feature type="region of interest" description="Disordered" evidence="1">
    <location>
        <begin position="257"/>
        <end position="283"/>
    </location>
</feature>
<dbReference type="STRING" id="46835.A0A504Z5L0"/>